<feature type="compositionally biased region" description="Basic and acidic residues" evidence="1">
    <location>
        <begin position="118"/>
        <end position="171"/>
    </location>
</feature>
<feature type="transmembrane region" description="Helical" evidence="2">
    <location>
        <begin position="80"/>
        <end position="101"/>
    </location>
</feature>
<dbReference type="RefSeq" id="WP_246418725.1">
    <property type="nucleotide sequence ID" value="NZ_JACHNA010000001.1"/>
</dbReference>
<dbReference type="Proteomes" id="UP000540191">
    <property type="component" value="Unassembled WGS sequence"/>
</dbReference>
<name>A0A7W7M3Z4_9MICC</name>
<organism evidence="3 4">
    <name type="scientific">Micrococcus cohnii</name>
    <dbReference type="NCBI Taxonomy" id="993416"/>
    <lineage>
        <taxon>Bacteria</taxon>
        <taxon>Bacillati</taxon>
        <taxon>Actinomycetota</taxon>
        <taxon>Actinomycetes</taxon>
        <taxon>Micrococcales</taxon>
        <taxon>Micrococcaceae</taxon>
        <taxon>Micrococcus</taxon>
    </lineage>
</organism>
<feature type="transmembrane region" description="Helical" evidence="2">
    <location>
        <begin position="49"/>
        <end position="68"/>
    </location>
</feature>
<keyword evidence="2" id="KW-0472">Membrane</keyword>
<feature type="region of interest" description="Disordered" evidence="1">
    <location>
        <begin position="1"/>
        <end position="42"/>
    </location>
</feature>
<keyword evidence="4" id="KW-1185">Reference proteome</keyword>
<protein>
    <submittedName>
        <fullName evidence="3">Uncharacterized protein</fullName>
    </submittedName>
</protein>
<dbReference type="AlphaFoldDB" id="A0A7W7M3Z4"/>
<evidence type="ECO:0000256" key="1">
    <source>
        <dbReference type="SAM" id="MobiDB-lite"/>
    </source>
</evidence>
<gene>
    <name evidence="3" type="ORF">HDA30_001576</name>
</gene>
<reference evidence="3 4" key="1">
    <citation type="submission" date="2020-08" db="EMBL/GenBank/DDBJ databases">
        <title>Sequencing the genomes of 1000 actinobacteria strains.</title>
        <authorList>
            <person name="Klenk H.-P."/>
        </authorList>
    </citation>
    <scope>NUCLEOTIDE SEQUENCE [LARGE SCALE GENOMIC DNA]</scope>
    <source>
        <strain evidence="3 4">DSM 23974</strain>
    </source>
</reference>
<feature type="compositionally biased region" description="Low complexity" evidence="1">
    <location>
        <begin position="11"/>
        <end position="34"/>
    </location>
</feature>
<keyword evidence="2" id="KW-0812">Transmembrane</keyword>
<evidence type="ECO:0000313" key="3">
    <source>
        <dbReference type="EMBL" id="MBB4736068.1"/>
    </source>
</evidence>
<evidence type="ECO:0000256" key="2">
    <source>
        <dbReference type="SAM" id="Phobius"/>
    </source>
</evidence>
<sequence length="171" mass="17516">MSASSSRPEQGRASSAPASGPQSAARATGTPAPGARGGRGGLRETVKGPLVFSAVLGAIGGVIAAVTASGGTHNPLRVDIGLIAFGVFFIVSLVVVAMLQLSARENPEHLSQGSGTHRSSEETHRRAVAERRARERAAQQEAEQRDPDAPTTHDRTDGGDHADSGHAGDRA</sequence>
<accession>A0A7W7M3Z4</accession>
<comment type="caution">
    <text evidence="3">The sequence shown here is derived from an EMBL/GenBank/DDBJ whole genome shotgun (WGS) entry which is preliminary data.</text>
</comment>
<evidence type="ECO:0000313" key="4">
    <source>
        <dbReference type="Proteomes" id="UP000540191"/>
    </source>
</evidence>
<keyword evidence="2" id="KW-1133">Transmembrane helix</keyword>
<proteinExistence type="predicted"/>
<feature type="region of interest" description="Disordered" evidence="1">
    <location>
        <begin position="106"/>
        <end position="171"/>
    </location>
</feature>
<dbReference type="EMBL" id="JACHNA010000001">
    <property type="protein sequence ID" value="MBB4736068.1"/>
    <property type="molecule type" value="Genomic_DNA"/>
</dbReference>